<keyword evidence="3" id="KW-1185">Reference proteome</keyword>
<organism evidence="2 3">
    <name type="scientific">Diploscapter pachys</name>
    <dbReference type="NCBI Taxonomy" id="2018661"/>
    <lineage>
        <taxon>Eukaryota</taxon>
        <taxon>Metazoa</taxon>
        <taxon>Ecdysozoa</taxon>
        <taxon>Nematoda</taxon>
        <taxon>Chromadorea</taxon>
        <taxon>Rhabditida</taxon>
        <taxon>Rhabditina</taxon>
        <taxon>Rhabditomorpha</taxon>
        <taxon>Rhabditoidea</taxon>
        <taxon>Rhabditidae</taxon>
        <taxon>Diploscapter</taxon>
    </lineage>
</organism>
<evidence type="ECO:0000313" key="3">
    <source>
        <dbReference type="Proteomes" id="UP000218231"/>
    </source>
</evidence>
<evidence type="ECO:0000256" key="1">
    <source>
        <dbReference type="SAM" id="MobiDB-lite"/>
    </source>
</evidence>
<proteinExistence type="predicted"/>
<protein>
    <submittedName>
        <fullName evidence="2">Uncharacterized protein</fullName>
    </submittedName>
</protein>
<gene>
    <name evidence="2" type="ORF">WR25_22927</name>
</gene>
<dbReference type="Proteomes" id="UP000218231">
    <property type="component" value="Unassembled WGS sequence"/>
</dbReference>
<name>A0A2A2JZ07_9BILA</name>
<sequence>MSVPVPASVPAVSATGAAAPMSKTGRLDAIGARAQARDRVAAVGVDTAADALAGIHVGRSDGRACLRAGHAAAQRRVDLRHRRRADDQRRGEGRCRNAAPEARTMNPGCHFKPLHVGPIAPFLLPWKPPTRDGSTDRGGRSVHYPPDCCLRVTVGGGRSRSADFGRLAVARDEGFVRRQAGGDIGDHVLDILQESGGVFGGNHVDHRVVMRLQPLPQQHLHPALLAEQFGLGMHEEPARGSEQLQPLGQAVGHGHMLQVTPELRVLARRHLVMRDDEVAHVAIFEIGLAVVFVRIGGVEAAPGEQRDQPQDAGLDQVDAGRFERLEKAAGQTQRDDVLLPRAVALAGAEADGARIAERGGVEMFEQRRRRRLVRHEAAGIDMAVPGAMLQRDAPLPARPVRGRTRVRRQRPRPARARHRKGTVAQQPLAPVLIAHAHRVADQQAAHAGAVDEQVAIHPAAIGEHDMVEEAVTATPVGGDDPSLDPLDARRLCPAAQEAREQRGIEMIGVIDVGDRRLRIAGVGHREAIHPRRQRVERIMVEVLRPPCRTLLQPELVAVQPVQVLPDLAEAMDIAVAGRAPVAEFDAELERRLRRADHLELVDAGEAVEGTDRGDGRLADADRADLFRFDQPDRVGAQRQARQQCRSHPASGAAADDRDRLERGVGMGVGHRRLAQHITSQ</sequence>
<accession>A0A2A2JZ07</accession>
<dbReference type="AlphaFoldDB" id="A0A2A2JZ07"/>
<dbReference type="EMBL" id="LIAE01010019">
    <property type="protein sequence ID" value="PAV66925.1"/>
    <property type="molecule type" value="Genomic_DNA"/>
</dbReference>
<feature type="region of interest" description="Disordered" evidence="1">
    <location>
        <begin position="403"/>
        <end position="423"/>
    </location>
</feature>
<feature type="region of interest" description="Disordered" evidence="1">
    <location>
        <begin position="80"/>
        <end position="101"/>
    </location>
</feature>
<comment type="caution">
    <text evidence="2">The sequence shown here is derived from an EMBL/GenBank/DDBJ whole genome shotgun (WGS) entry which is preliminary data.</text>
</comment>
<feature type="compositionally biased region" description="Basic residues" evidence="1">
    <location>
        <begin position="403"/>
        <end position="421"/>
    </location>
</feature>
<feature type="compositionally biased region" description="Basic and acidic residues" evidence="1">
    <location>
        <begin position="84"/>
        <end position="95"/>
    </location>
</feature>
<reference evidence="2 3" key="1">
    <citation type="journal article" date="2017" name="Curr. Biol.">
        <title>Genome architecture and evolution of a unichromosomal asexual nematode.</title>
        <authorList>
            <person name="Fradin H."/>
            <person name="Zegar C."/>
            <person name="Gutwein M."/>
            <person name="Lucas J."/>
            <person name="Kovtun M."/>
            <person name="Corcoran D."/>
            <person name="Baugh L.R."/>
            <person name="Kiontke K."/>
            <person name="Gunsalus K."/>
            <person name="Fitch D.H."/>
            <person name="Piano F."/>
        </authorList>
    </citation>
    <scope>NUCLEOTIDE SEQUENCE [LARGE SCALE GENOMIC DNA]</scope>
    <source>
        <strain evidence="2">PF1309</strain>
    </source>
</reference>
<evidence type="ECO:0000313" key="2">
    <source>
        <dbReference type="EMBL" id="PAV66925.1"/>
    </source>
</evidence>